<reference evidence="2 3" key="1">
    <citation type="submission" date="2024-09" db="EMBL/GenBank/DDBJ databases">
        <authorList>
            <person name="Sun Q."/>
            <person name="Mori K."/>
        </authorList>
    </citation>
    <scope>NUCLEOTIDE SEQUENCE [LARGE SCALE GENOMIC DNA]</scope>
    <source>
        <strain evidence="2 3">NCAIM B.02415</strain>
    </source>
</reference>
<keyword evidence="1" id="KW-0732">Signal</keyword>
<organism evidence="2 3">
    <name type="scientific">Mucilaginibacter angelicae</name>
    <dbReference type="NCBI Taxonomy" id="869718"/>
    <lineage>
        <taxon>Bacteria</taxon>
        <taxon>Pseudomonadati</taxon>
        <taxon>Bacteroidota</taxon>
        <taxon>Sphingobacteriia</taxon>
        <taxon>Sphingobacteriales</taxon>
        <taxon>Sphingobacteriaceae</taxon>
        <taxon>Mucilaginibacter</taxon>
    </lineage>
</organism>
<evidence type="ECO:0000256" key="1">
    <source>
        <dbReference type="SAM" id="SignalP"/>
    </source>
</evidence>
<dbReference type="Proteomes" id="UP001589828">
    <property type="component" value="Unassembled WGS sequence"/>
</dbReference>
<proteinExistence type="predicted"/>
<protein>
    <submittedName>
        <fullName evidence="2">DUF1579 family protein</fullName>
    </submittedName>
</protein>
<feature type="chain" id="PRO_5045179731" evidence="1">
    <location>
        <begin position="24"/>
        <end position="201"/>
    </location>
</feature>
<accession>A0ABV6KZE1</accession>
<keyword evidence="3" id="KW-1185">Reference proteome</keyword>
<dbReference type="InterPro" id="IPR011473">
    <property type="entry name" value="DUF1579"/>
</dbReference>
<gene>
    <name evidence="2" type="ORF">ACFFGT_01505</name>
</gene>
<feature type="signal peptide" evidence="1">
    <location>
        <begin position="1"/>
        <end position="23"/>
    </location>
</feature>
<evidence type="ECO:0000313" key="2">
    <source>
        <dbReference type="EMBL" id="MFC0512846.1"/>
    </source>
</evidence>
<comment type="caution">
    <text evidence="2">The sequence shown here is derived from an EMBL/GenBank/DDBJ whole genome shotgun (WGS) entry which is preliminary data.</text>
</comment>
<sequence>MKYLFKICSTLLLAVLTTSTSFAQDKNEMAELSKTNANHLLLAQVKGEWSFTGKHTFAGGHKPIEFTGSMTGKDLWDGRYFTTEVTGQDIPMPWSDGKLITMHETMLLGYDNVKKKFVASYINNEFETGIISLEGVYDPIKKIITYDGETLSPNRPNLPLGAMRKFHALLKFIDNDHYELEWHESAGGKELFDTLLSFTRK</sequence>
<dbReference type="RefSeq" id="WP_377020722.1">
    <property type="nucleotide sequence ID" value="NZ_JBHLTS010000004.1"/>
</dbReference>
<dbReference type="EMBL" id="JBHLTS010000004">
    <property type="protein sequence ID" value="MFC0512846.1"/>
    <property type="molecule type" value="Genomic_DNA"/>
</dbReference>
<name>A0ABV6KZE1_9SPHI</name>
<evidence type="ECO:0000313" key="3">
    <source>
        <dbReference type="Proteomes" id="UP001589828"/>
    </source>
</evidence>
<dbReference type="Pfam" id="PF07617">
    <property type="entry name" value="DUF1579"/>
    <property type="match status" value="1"/>
</dbReference>